<keyword evidence="5" id="KW-1185">Reference proteome</keyword>
<keyword evidence="1 4" id="KW-0808">Transferase</keyword>
<dbReference type="Proteomes" id="UP000474175">
    <property type="component" value="Unassembled WGS sequence"/>
</dbReference>
<dbReference type="InterPro" id="IPR000182">
    <property type="entry name" value="GNAT_dom"/>
</dbReference>
<dbReference type="PANTHER" id="PTHR43877">
    <property type="entry name" value="AMINOALKYLPHOSPHONATE N-ACETYLTRANSFERASE-RELATED-RELATED"/>
    <property type="match status" value="1"/>
</dbReference>
<sequence>MNEFRQIDHQYVSINYPGIFTKNTVSSNPTPYSDVTIRPARLNDGDSIYGFLCELEDELLDSALFQSIFERNLQNPLIHYLVAEVAGQAVGFVSCHVQYLLHHVGKVGEIQELFVKTAYRNQQIGHKLMAAIDMLAAHEGFINLEVTTNQKRTATVRFYEREAFHCTHFKLVKSIQS</sequence>
<dbReference type="GO" id="GO:0016747">
    <property type="term" value="F:acyltransferase activity, transferring groups other than amino-acyl groups"/>
    <property type="evidence" value="ECO:0007669"/>
    <property type="project" value="InterPro"/>
</dbReference>
<dbReference type="Pfam" id="PF00583">
    <property type="entry name" value="Acetyltransf_1"/>
    <property type="match status" value="1"/>
</dbReference>
<evidence type="ECO:0000259" key="3">
    <source>
        <dbReference type="PROSITE" id="PS51186"/>
    </source>
</evidence>
<dbReference type="InterPro" id="IPR050832">
    <property type="entry name" value="Bact_Acetyltransf"/>
</dbReference>
<dbReference type="RefSeq" id="WP_163955110.1">
    <property type="nucleotide sequence ID" value="NZ_JAAFZH010000022.1"/>
</dbReference>
<dbReference type="EMBL" id="JAAFZH010000022">
    <property type="protein sequence ID" value="NDU98977.1"/>
    <property type="molecule type" value="Genomic_DNA"/>
</dbReference>
<protein>
    <submittedName>
        <fullName evidence="4">GNAT family N-acetyltransferase</fullName>
    </submittedName>
</protein>
<keyword evidence="2" id="KW-0012">Acyltransferase</keyword>
<dbReference type="PANTHER" id="PTHR43877:SF2">
    <property type="entry name" value="AMINOALKYLPHOSPHONATE N-ACETYLTRANSFERASE-RELATED"/>
    <property type="match status" value="1"/>
</dbReference>
<evidence type="ECO:0000256" key="1">
    <source>
        <dbReference type="ARBA" id="ARBA00022679"/>
    </source>
</evidence>
<name>A0A6L9LGZ2_9BACT</name>
<dbReference type="InterPro" id="IPR016181">
    <property type="entry name" value="Acyl_CoA_acyltransferase"/>
</dbReference>
<dbReference type="SUPFAM" id="SSF55729">
    <property type="entry name" value="Acyl-CoA N-acyltransferases (Nat)"/>
    <property type="match status" value="1"/>
</dbReference>
<organism evidence="4 5">
    <name type="scientific">Spirosoma terrae</name>
    <dbReference type="NCBI Taxonomy" id="1968276"/>
    <lineage>
        <taxon>Bacteria</taxon>
        <taxon>Pseudomonadati</taxon>
        <taxon>Bacteroidota</taxon>
        <taxon>Cytophagia</taxon>
        <taxon>Cytophagales</taxon>
        <taxon>Cytophagaceae</taxon>
        <taxon>Spirosoma</taxon>
    </lineage>
</organism>
<proteinExistence type="predicted"/>
<evidence type="ECO:0000313" key="4">
    <source>
        <dbReference type="EMBL" id="NDU98977.1"/>
    </source>
</evidence>
<dbReference type="Gene3D" id="3.40.630.30">
    <property type="match status" value="1"/>
</dbReference>
<dbReference type="AlphaFoldDB" id="A0A6L9LGZ2"/>
<dbReference type="PROSITE" id="PS51186">
    <property type="entry name" value="GNAT"/>
    <property type="match status" value="1"/>
</dbReference>
<comment type="caution">
    <text evidence="4">The sequence shown here is derived from an EMBL/GenBank/DDBJ whole genome shotgun (WGS) entry which is preliminary data.</text>
</comment>
<evidence type="ECO:0000313" key="5">
    <source>
        <dbReference type="Proteomes" id="UP000474175"/>
    </source>
</evidence>
<evidence type="ECO:0000256" key="2">
    <source>
        <dbReference type="ARBA" id="ARBA00023315"/>
    </source>
</evidence>
<gene>
    <name evidence="4" type="ORF">GK108_29125</name>
</gene>
<accession>A0A6L9LGZ2</accession>
<reference evidence="4 5" key="1">
    <citation type="submission" date="2020-02" db="EMBL/GenBank/DDBJ databases">
        <title>Draft genome sequence of two Spirosoma agri KCTC 52727 and Spirosoma terrae KCTC 52035.</title>
        <authorList>
            <person name="Rojas J."/>
            <person name="Ambika Manirajan B."/>
            <person name="Suarez C."/>
            <person name="Ratering S."/>
            <person name="Schnell S."/>
        </authorList>
    </citation>
    <scope>NUCLEOTIDE SEQUENCE [LARGE SCALE GENOMIC DNA]</scope>
    <source>
        <strain evidence="4 5">KCTC 52035</strain>
    </source>
</reference>
<feature type="domain" description="N-acetyltransferase" evidence="3">
    <location>
        <begin position="35"/>
        <end position="177"/>
    </location>
</feature>
<dbReference type="CDD" id="cd04301">
    <property type="entry name" value="NAT_SF"/>
    <property type="match status" value="1"/>
</dbReference>